<dbReference type="Proteomes" id="UP000182015">
    <property type="component" value="Unassembled WGS sequence"/>
</dbReference>
<evidence type="ECO:0000256" key="3">
    <source>
        <dbReference type="ARBA" id="ARBA00023163"/>
    </source>
</evidence>
<dbReference type="Gene3D" id="3.40.50.10490">
    <property type="entry name" value="Glucose-6-phosphate isomerase like protein, domain 1"/>
    <property type="match status" value="1"/>
</dbReference>
<dbReference type="PANTHER" id="PTHR30514">
    <property type="entry name" value="GLUCOKINASE"/>
    <property type="match status" value="1"/>
</dbReference>
<protein>
    <submittedName>
        <fullName evidence="6">RpiR family transcriptional regulator</fullName>
    </submittedName>
</protein>
<keyword evidence="7" id="KW-1185">Reference proteome</keyword>
<evidence type="ECO:0000313" key="7">
    <source>
        <dbReference type="Proteomes" id="UP000182015"/>
    </source>
</evidence>
<evidence type="ECO:0000259" key="5">
    <source>
        <dbReference type="PROSITE" id="PS51464"/>
    </source>
</evidence>
<evidence type="ECO:0000256" key="2">
    <source>
        <dbReference type="ARBA" id="ARBA00023125"/>
    </source>
</evidence>
<gene>
    <name evidence="6" type="ORF">A9Q68_02695</name>
</gene>
<evidence type="ECO:0000256" key="1">
    <source>
        <dbReference type="ARBA" id="ARBA00023015"/>
    </source>
</evidence>
<dbReference type="PROSITE" id="PS51071">
    <property type="entry name" value="HTH_RPIR"/>
    <property type="match status" value="1"/>
</dbReference>
<feature type="domain" description="SIS" evidence="5">
    <location>
        <begin position="124"/>
        <end position="266"/>
    </location>
</feature>
<name>A0A1L8MNX6_9STRE</name>
<sequence>MLEEIKGIAQTNHSSKAIIAKAILEHLAQIEQLSLEDLANLSFSSKSSIVRFAQALGYKGWTDFLPALLSERYYSDTHYSDVDHNLPFHEDDSNQDIIQKIATIEKESIQDTADKMSLEALEIAGQELRKAKRIVIFGLSPNDYLAHLFRRKMLTLGKLVEVASASEFGLMASSLEKEDLAILISYSGTSESNDTLKHLLSLKDKGVFIIGLSSQNGTYLKDKSDAFFTICTREDKHKKIGNFSTEESILFILNSLYAVYFKSDYMKHYVRKLNLSTDLEKER</sequence>
<accession>A0A1L8MNX6</accession>
<keyword evidence="1" id="KW-0805">Transcription regulation</keyword>
<dbReference type="Pfam" id="PF01418">
    <property type="entry name" value="HTH_6"/>
    <property type="match status" value="1"/>
</dbReference>
<dbReference type="InterPro" id="IPR035472">
    <property type="entry name" value="RpiR-like_SIS"/>
</dbReference>
<dbReference type="GO" id="GO:0003677">
    <property type="term" value="F:DNA binding"/>
    <property type="evidence" value="ECO:0007669"/>
    <property type="project" value="UniProtKB-KW"/>
</dbReference>
<reference evidence="7" key="1">
    <citation type="submission" date="2016-06" db="EMBL/GenBank/DDBJ databases">
        <authorList>
            <person name="de Vries S.P.W."/>
            <person name="Hadjirin N.F."/>
            <person name="Lay E.M."/>
            <person name="Zadoks R.N."/>
            <person name="Peacock S.J."/>
            <person name="Parkhill J."/>
            <person name="Grant A.J."/>
            <person name="Mcdougall S."/>
            <person name="Holmes M.A."/>
        </authorList>
    </citation>
    <scope>NUCLEOTIDE SEQUENCE [LARGE SCALE GENOMIC DNA]</scope>
    <source>
        <strain evidence="7">NZ1587</strain>
    </source>
</reference>
<evidence type="ECO:0000259" key="4">
    <source>
        <dbReference type="PROSITE" id="PS51071"/>
    </source>
</evidence>
<feature type="domain" description="HTH rpiR-type" evidence="4">
    <location>
        <begin position="1"/>
        <end position="75"/>
    </location>
</feature>
<dbReference type="EMBL" id="LZDD01000001">
    <property type="protein sequence ID" value="OJF72470.1"/>
    <property type="molecule type" value="Genomic_DNA"/>
</dbReference>
<dbReference type="GO" id="GO:1901135">
    <property type="term" value="P:carbohydrate derivative metabolic process"/>
    <property type="evidence" value="ECO:0007669"/>
    <property type="project" value="InterPro"/>
</dbReference>
<dbReference type="InterPro" id="IPR009057">
    <property type="entry name" value="Homeodomain-like_sf"/>
</dbReference>
<dbReference type="InterPro" id="IPR001347">
    <property type="entry name" value="SIS_dom"/>
</dbReference>
<dbReference type="InterPro" id="IPR000281">
    <property type="entry name" value="HTH_RpiR"/>
</dbReference>
<proteinExistence type="predicted"/>
<dbReference type="CDD" id="cd05013">
    <property type="entry name" value="SIS_RpiR"/>
    <property type="match status" value="1"/>
</dbReference>
<dbReference type="RefSeq" id="WP_071793126.1">
    <property type="nucleotide sequence ID" value="NZ_LZDD01000001.1"/>
</dbReference>
<dbReference type="Gene3D" id="1.10.10.10">
    <property type="entry name" value="Winged helix-like DNA-binding domain superfamily/Winged helix DNA-binding domain"/>
    <property type="match status" value="1"/>
</dbReference>
<dbReference type="GO" id="GO:0003700">
    <property type="term" value="F:DNA-binding transcription factor activity"/>
    <property type="evidence" value="ECO:0007669"/>
    <property type="project" value="InterPro"/>
</dbReference>
<dbReference type="PANTHER" id="PTHR30514:SF10">
    <property type="entry name" value="MURR_RPIR FAMILY TRANSCRIPTIONAL REGULATOR"/>
    <property type="match status" value="1"/>
</dbReference>
<dbReference type="GO" id="GO:0097367">
    <property type="term" value="F:carbohydrate derivative binding"/>
    <property type="evidence" value="ECO:0007669"/>
    <property type="project" value="InterPro"/>
</dbReference>
<organism evidence="6 7">
    <name type="scientific">Streptococcus bovimastitidis</name>
    <dbReference type="NCBI Taxonomy" id="1856638"/>
    <lineage>
        <taxon>Bacteria</taxon>
        <taxon>Bacillati</taxon>
        <taxon>Bacillota</taxon>
        <taxon>Bacilli</taxon>
        <taxon>Lactobacillales</taxon>
        <taxon>Streptococcaceae</taxon>
        <taxon>Streptococcus</taxon>
    </lineage>
</organism>
<dbReference type="InterPro" id="IPR047640">
    <property type="entry name" value="RpiR-like"/>
</dbReference>
<dbReference type="PROSITE" id="PS51464">
    <property type="entry name" value="SIS"/>
    <property type="match status" value="1"/>
</dbReference>
<dbReference type="InterPro" id="IPR036388">
    <property type="entry name" value="WH-like_DNA-bd_sf"/>
</dbReference>
<dbReference type="SUPFAM" id="SSF53697">
    <property type="entry name" value="SIS domain"/>
    <property type="match status" value="1"/>
</dbReference>
<comment type="caution">
    <text evidence="6">The sequence shown here is derived from an EMBL/GenBank/DDBJ whole genome shotgun (WGS) entry which is preliminary data.</text>
</comment>
<dbReference type="STRING" id="1856638.A9Q68_02695"/>
<evidence type="ECO:0000313" key="6">
    <source>
        <dbReference type="EMBL" id="OJF72470.1"/>
    </source>
</evidence>
<keyword evidence="3" id="KW-0804">Transcription</keyword>
<dbReference type="Pfam" id="PF01380">
    <property type="entry name" value="SIS"/>
    <property type="match status" value="1"/>
</dbReference>
<dbReference type="AlphaFoldDB" id="A0A1L8MNX6"/>
<dbReference type="OrthoDB" id="3684496at2"/>
<keyword evidence="2" id="KW-0238">DNA-binding</keyword>
<dbReference type="SUPFAM" id="SSF46689">
    <property type="entry name" value="Homeodomain-like"/>
    <property type="match status" value="1"/>
</dbReference>
<dbReference type="InterPro" id="IPR046348">
    <property type="entry name" value="SIS_dom_sf"/>
</dbReference>